<gene>
    <name evidence="1" type="ORF">SCARUB_01987</name>
</gene>
<dbReference type="AlphaFoldDB" id="A0A1E3XB69"/>
<accession>A0A1E3XB69</accession>
<evidence type="ECO:0000313" key="2">
    <source>
        <dbReference type="Proteomes" id="UP000094056"/>
    </source>
</evidence>
<proteinExistence type="predicted"/>
<dbReference type="Proteomes" id="UP000094056">
    <property type="component" value="Unassembled WGS sequence"/>
</dbReference>
<evidence type="ECO:0000313" key="1">
    <source>
        <dbReference type="EMBL" id="ODS32881.1"/>
    </source>
</evidence>
<sequence>MSMIGRDIYISIFENIYSMLKPGGIVVFHLGVAHHKDMGKQLEPYARQAGFEVNNLIYEDVRNCEKHGIGDQGSTVKHQYLFLTKC</sequence>
<name>A0A1E3XB69_9BACT</name>
<reference evidence="1 2" key="1">
    <citation type="submission" date="2016-07" db="EMBL/GenBank/DDBJ databases">
        <title>Draft genome of Scalindua rubra, obtained from a brine-seawater interface in the Red Sea, sheds light on salt adaptation in anammox bacteria.</title>
        <authorList>
            <person name="Speth D.R."/>
            <person name="Lagkouvardos I."/>
            <person name="Wang Y."/>
            <person name="Qian P.-Y."/>
            <person name="Dutilh B.E."/>
            <person name="Jetten M.S."/>
        </authorList>
    </citation>
    <scope>NUCLEOTIDE SEQUENCE [LARGE SCALE GENOMIC DNA]</scope>
    <source>
        <strain evidence="1">BSI-1</strain>
    </source>
</reference>
<organism evidence="1 2">
    <name type="scientific">Candidatus Scalindua rubra</name>
    <dbReference type="NCBI Taxonomy" id="1872076"/>
    <lineage>
        <taxon>Bacteria</taxon>
        <taxon>Pseudomonadati</taxon>
        <taxon>Planctomycetota</taxon>
        <taxon>Candidatus Brocadiia</taxon>
        <taxon>Candidatus Brocadiales</taxon>
        <taxon>Candidatus Scalinduaceae</taxon>
        <taxon>Candidatus Scalindua</taxon>
    </lineage>
</organism>
<dbReference type="EMBL" id="MAYW01000045">
    <property type="protein sequence ID" value="ODS32881.1"/>
    <property type="molecule type" value="Genomic_DNA"/>
</dbReference>
<dbReference type="InterPro" id="IPR029063">
    <property type="entry name" value="SAM-dependent_MTases_sf"/>
</dbReference>
<protein>
    <submittedName>
        <fullName evidence="1">Uncharacterized protein</fullName>
    </submittedName>
</protein>
<comment type="caution">
    <text evidence="1">The sequence shown here is derived from an EMBL/GenBank/DDBJ whole genome shotgun (WGS) entry which is preliminary data.</text>
</comment>
<dbReference type="SUPFAM" id="SSF53335">
    <property type="entry name" value="S-adenosyl-L-methionine-dependent methyltransferases"/>
    <property type="match status" value="1"/>
</dbReference>